<dbReference type="SUPFAM" id="SSF57667">
    <property type="entry name" value="beta-beta-alpha zinc fingers"/>
    <property type="match status" value="1"/>
</dbReference>
<evidence type="ECO:0000256" key="2">
    <source>
        <dbReference type="ARBA" id="ARBA00022723"/>
    </source>
</evidence>
<evidence type="ECO:0000256" key="1">
    <source>
        <dbReference type="ARBA" id="ARBA00004123"/>
    </source>
</evidence>
<dbReference type="InterPro" id="IPR036236">
    <property type="entry name" value="Znf_C2H2_sf"/>
</dbReference>
<dbReference type="GO" id="GO:0000981">
    <property type="term" value="F:DNA-binding transcription factor activity, RNA polymerase II-specific"/>
    <property type="evidence" value="ECO:0007669"/>
    <property type="project" value="TreeGrafter"/>
</dbReference>
<keyword evidence="4 7" id="KW-0863">Zinc-finger</keyword>
<keyword evidence="5" id="KW-0862">Zinc</keyword>
<dbReference type="Proteomes" id="UP000499080">
    <property type="component" value="Unassembled WGS sequence"/>
</dbReference>
<name>A0A4Y2Q4K8_ARAVE</name>
<evidence type="ECO:0000256" key="3">
    <source>
        <dbReference type="ARBA" id="ARBA00022737"/>
    </source>
</evidence>
<dbReference type="InterPro" id="IPR008906">
    <property type="entry name" value="HATC_C_dom"/>
</dbReference>
<evidence type="ECO:0000259" key="8">
    <source>
        <dbReference type="PROSITE" id="PS50157"/>
    </source>
</evidence>
<gene>
    <name evidence="9" type="ORF">AVEN_148355_1</name>
</gene>
<dbReference type="OrthoDB" id="6077919at2759"/>
<dbReference type="SUPFAM" id="SSF53098">
    <property type="entry name" value="Ribonuclease H-like"/>
    <property type="match status" value="1"/>
</dbReference>
<dbReference type="AlphaFoldDB" id="A0A4Y2Q4K8"/>
<evidence type="ECO:0000256" key="5">
    <source>
        <dbReference type="ARBA" id="ARBA00022833"/>
    </source>
</evidence>
<dbReference type="PROSITE" id="PS50157">
    <property type="entry name" value="ZINC_FINGER_C2H2_2"/>
    <property type="match status" value="2"/>
</dbReference>
<dbReference type="GO" id="GO:0046983">
    <property type="term" value="F:protein dimerization activity"/>
    <property type="evidence" value="ECO:0007669"/>
    <property type="project" value="InterPro"/>
</dbReference>
<proteinExistence type="predicted"/>
<keyword evidence="10" id="KW-1185">Reference proteome</keyword>
<evidence type="ECO:0000313" key="10">
    <source>
        <dbReference type="Proteomes" id="UP000499080"/>
    </source>
</evidence>
<protein>
    <recommendedName>
        <fullName evidence="8">C2H2-type domain-containing protein</fullName>
    </recommendedName>
</protein>
<dbReference type="FunFam" id="3.30.160.60:FF:000358">
    <property type="entry name" value="zinc finger protein 24"/>
    <property type="match status" value="1"/>
</dbReference>
<dbReference type="Gene3D" id="3.30.160.60">
    <property type="entry name" value="Classic Zinc Finger"/>
    <property type="match status" value="2"/>
</dbReference>
<dbReference type="Pfam" id="PF05699">
    <property type="entry name" value="Dimer_Tnp_hAT"/>
    <property type="match status" value="1"/>
</dbReference>
<feature type="domain" description="C2H2-type" evidence="8">
    <location>
        <begin position="208"/>
        <end position="235"/>
    </location>
</feature>
<dbReference type="PROSITE" id="PS00028">
    <property type="entry name" value="ZINC_FINGER_C2H2_1"/>
    <property type="match status" value="1"/>
</dbReference>
<dbReference type="SMART" id="SM00355">
    <property type="entry name" value="ZnF_C2H2"/>
    <property type="match status" value="2"/>
</dbReference>
<keyword evidence="2" id="KW-0479">Metal-binding</keyword>
<evidence type="ECO:0000313" key="9">
    <source>
        <dbReference type="EMBL" id="GBN58354.1"/>
    </source>
</evidence>
<keyword evidence="6" id="KW-0539">Nucleus</keyword>
<organism evidence="9 10">
    <name type="scientific">Araneus ventricosus</name>
    <name type="common">Orbweaver spider</name>
    <name type="synonym">Epeira ventricosa</name>
    <dbReference type="NCBI Taxonomy" id="182803"/>
    <lineage>
        <taxon>Eukaryota</taxon>
        <taxon>Metazoa</taxon>
        <taxon>Ecdysozoa</taxon>
        <taxon>Arthropoda</taxon>
        <taxon>Chelicerata</taxon>
        <taxon>Arachnida</taxon>
        <taxon>Araneae</taxon>
        <taxon>Araneomorphae</taxon>
        <taxon>Entelegynae</taxon>
        <taxon>Araneoidea</taxon>
        <taxon>Araneidae</taxon>
        <taxon>Araneus</taxon>
    </lineage>
</organism>
<evidence type="ECO:0000256" key="4">
    <source>
        <dbReference type="ARBA" id="ARBA00022771"/>
    </source>
</evidence>
<dbReference type="InterPro" id="IPR012337">
    <property type="entry name" value="RNaseH-like_sf"/>
</dbReference>
<dbReference type="InterPro" id="IPR013087">
    <property type="entry name" value="Znf_C2H2_type"/>
</dbReference>
<dbReference type="Pfam" id="PF00096">
    <property type="entry name" value="zf-C2H2"/>
    <property type="match status" value="1"/>
</dbReference>
<keyword evidence="3" id="KW-0677">Repeat</keyword>
<sequence length="236" mass="27346">MPFANPFLKAVSSLDPCNRRTSVALESMKELPLYASNVVQDSEKEACDLEIHNFQNDRFSDIVEESVDLWWRDVENTSKYPLLSRMAFALLTCFHEPKVESSFSILNNVITPGSNRLNVSTFNAIQKQSKETHSDEVIGILDQRQSPKKKRVKSSSLESKGLTEFCTEDEIKLPFRNGLYHCPYCEFARPYRSHMKIHLRKHTKERPYKCLLCNKAFTTKTNLKVHLKIHTWGMPF</sequence>
<feature type="domain" description="C2H2-type" evidence="8">
    <location>
        <begin position="180"/>
        <end position="207"/>
    </location>
</feature>
<dbReference type="GO" id="GO:0005634">
    <property type="term" value="C:nucleus"/>
    <property type="evidence" value="ECO:0007669"/>
    <property type="project" value="UniProtKB-SubCell"/>
</dbReference>
<evidence type="ECO:0000256" key="6">
    <source>
        <dbReference type="ARBA" id="ARBA00023242"/>
    </source>
</evidence>
<accession>A0A4Y2Q4K8</accession>
<dbReference type="EMBL" id="BGPR01012918">
    <property type="protein sequence ID" value="GBN58354.1"/>
    <property type="molecule type" value="Genomic_DNA"/>
</dbReference>
<comment type="subcellular location">
    <subcellularLocation>
        <location evidence="1">Nucleus</location>
    </subcellularLocation>
</comment>
<dbReference type="PANTHER" id="PTHR24394">
    <property type="entry name" value="ZINC FINGER PROTEIN"/>
    <property type="match status" value="1"/>
</dbReference>
<reference evidence="9 10" key="1">
    <citation type="journal article" date="2019" name="Sci. Rep.">
        <title>Orb-weaving spider Araneus ventricosus genome elucidates the spidroin gene catalogue.</title>
        <authorList>
            <person name="Kono N."/>
            <person name="Nakamura H."/>
            <person name="Ohtoshi R."/>
            <person name="Moran D.A.P."/>
            <person name="Shinohara A."/>
            <person name="Yoshida Y."/>
            <person name="Fujiwara M."/>
            <person name="Mori M."/>
            <person name="Tomita M."/>
            <person name="Arakawa K."/>
        </authorList>
    </citation>
    <scope>NUCLEOTIDE SEQUENCE [LARGE SCALE GENOMIC DNA]</scope>
</reference>
<dbReference type="PANTHER" id="PTHR24394:SF29">
    <property type="entry name" value="MYONEURIN"/>
    <property type="match status" value="1"/>
</dbReference>
<evidence type="ECO:0000256" key="7">
    <source>
        <dbReference type="PROSITE-ProRule" id="PRU00042"/>
    </source>
</evidence>
<comment type="caution">
    <text evidence="9">The sequence shown here is derived from an EMBL/GenBank/DDBJ whole genome shotgun (WGS) entry which is preliminary data.</text>
</comment>
<dbReference type="GO" id="GO:0008270">
    <property type="term" value="F:zinc ion binding"/>
    <property type="evidence" value="ECO:0007669"/>
    <property type="project" value="UniProtKB-KW"/>
</dbReference>